<name>A0A1E3I8A6_9TREE</name>
<evidence type="ECO:0000313" key="2">
    <source>
        <dbReference type="EMBL" id="ODN84718.1"/>
    </source>
</evidence>
<proteinExistence type="predicted"/>
<keyword evidence="3" id="KW-1185">Reference proteome</keyword>
<gene>
    <name evidence="2" type="ORF">L202_00608</name>
</gene>
<dbReference type="OrthoDB" id="2017695at2759"/>
<organism evidence="2 3">
    <name type="scientific">Cryptococcus amylolentus CBS 6039</name>
    <dbReference type="NCBI Taxonomy" id="1295533"/>
    <lineage>
        <taxon>Eukaryota</taxon>
        <taxon>Fungi</taxon>
        <taxon>Dikarya</taxon>
        <taxon>Basidiomycota</taxon>
        <taxon>Agaricomycotina</taxon>
        <taxon>Tremellomycetes</taxon>
        <taxon>Tremellales</taxon>
        <taxon>Cryptococcaceae</taxon>
        <taxon>Cryptococcus</taxon>
    </lineage>
</organism>
<comment type="caution">
    <text evidence="2">The sequence shown here is derived from an EMBL/GenBank/DDBJ whole genome shotgun (WGS) entry which is preliminary data.</text>
</comment>
<dbReference type="GeneID" id="30151917"/>
<protein>
    <submittedName>
        <fullName evidence="2">Uncharacterized protein</fullName>
    </submittedName>
</protein>
<feature type="region of interest" description="Disordered" evidence="1">
    <location>
        <begin position="86"/>
        <end position="110"/>
    </location>
</feature>
<dbReference type="AlphaFoldDB" id="A0A1E3I8A6"/>
<sequence length="258" mass="26275">MSAPESVVPTTIASDIPKPVTPAEEVSQPPSKALDSIAESSLLDKARDVAKPAYDQYLEKAEPYVNKVSETAKPYADKAQARLEKILDKIEGNDPSTTSTPTSAGTLDKSIDNAAATTTGAAENTAAVAADTGDKAKQYLAQGLSAVQSTFSQLTNTIEQKTTTESHPGFITQVTNAVNKGIDRVEGYLNEPTDVSLASQNAAPTSGSAAVAAAAGVPATGATPAIPVAAIPVVASEPVASEPVVSTTTNTVPHTSTA</sequence>
<dbReference type="Proteomes" id="UP000094065">
    <property type="component" value="Unassembled WGS sequence"/>
</dbReference>
<dbReference type="RefSeq" id="XP_018998521.1">
    <property type="nucleotide sequence ID" value="XM_019133816.1"/>
</dbReference>
<accession>A0A1E3I8A6</accession>
<evidence type="ECO:0000313" key="3">
    <source>
        <dbReference type="Proteomes" id="UP000094065"/>
    </source>
</evidence>
<dbReference type="EMBL" id="AWGJ01000001">
    <property type="protein sequence ID" value="ODN84718.1"/>
    <property type="molecule type" value="Genomic_DNA"/>
</dbReference>
<evidence type="ECO:0000256" key="1">
    <source>
        <dbReference type="SAM" id="MobiDB-lite"/>
    </source>
</evidence>
<reference evidence="2 3" key="1">
    <citation type="submission" date="2016-06" db="EMBL/GenBank/DDBJ databases">
        <title>Evolution of pathogenesis and genome organization in the Tremellales.</title>
        <authorList>
            <person name="Cuomo C."/>
            <person name="Litvintseva A."/>
            <person name="Heitman J."/>
            <person name="Chen Y."/>
            <person name="Sun S."/>
            <person name="Springer D."/>
            <person name="Dromer F."/>
            <person name="Young S."/>
            <person name="Zeng Q."/>
            <person name="Chapman S."/>
            <person name="Gujja S."/>
            <person name="Saif S."/>
            <person name="Birren B."/>
        </authorList>
    </citation>
    <scope>NUCLEOTIDE SEQUENCE [LARGE SCALE GENOMIC DNA]</scope>
    <source>
        <strain evidence="2 3">CBS 6039</strain>
    </source>
</reference>
<feature type="region of interest" description="Disordered" evidence="1">
    <location>
        <begin position="1"/>
        <end position="33"/>
    </location>
</feature>